<accession>A0A932I114</accession>
<dbReference type="AlphaFoldDB" id="A0A932I114"/>
<evidence type="ECO:0000313" key="2">
    <source>
        <dbReference type="Proteomes" id="UP000782312"/>
    </source>
</evidence>
<gene>
    <name evidence="1" type="ORF">HYZ11_14055</name>
</gene>
<dbReference type="Proteomes" id="UP000782312">
    <property type="component" value="Unassembled WGS sequence"/>
</dbReference>
<evidence type="ECO:0000313" key="1">
    <source>
        <dbReference type="EMBL" id="MBI3128723.1"/>
    </source>
</evidence>
<sequence>MARGRPISKTEHDALVQRLRDWIRQEQGRGVPMENILMACAECGLIPLPEEDEEKEPEVTD</sequence>
<reference evidence="1" key="1">
    <citation type="submission" date="2020-07" db="EMBL/GenBank/DDBJ databases">
        <title>Huge and variable diversity of episymbiotic CPR bacteria and DPANN archaea in groundwater ecosystems.</title>
        <authorList>
            <person name="He C.Y."/>
            <person name="Keren R."/>
            <person name="Whittaker M."/>
            <person name="Farag I.F."/>
            <person name="Doudna J."/>
            <person name="Cate J.H.D."/>
            <person name="Banfield J.F."/>
        </authorList>
    </citation>
    <scope>NUCLEOTIDE SEQUENCE</scope>
    <source>
        <strain evidence="1">NC_groundwater_763_Ag_S-0.2um_68_21</strain>
    </source>
</reference>
<organism evidence="1 2">
    <name type="scientific">Tectimicrobiota bacterium</name>
    <dbReference type="NCBI Taxonomy" id="2528274"/>
    <lineage>
        <taxon>Bacteria</taxon>
        <taxon>Pseudomonadati</taxon>
        <taxon>Nitrospinota/Tectimicrobiota group</taxon>
        <taxon>Candidatus Tectimicrobiota</taxon>
    </lineage>
</organism>
<protein>
    <submittedName>
        <fullName evidence="1">Uncharacterized protein</fullName>
    </submittedName>
</protein>
<dbReference type="EMBL" id="JACPUR010000035">
    <property type="protein sequence ID" value="MBI3128723.1"/>
    <property type="molecule type" value="Genomic_DNA"/>
</dbReference>
<proteinExistence type="predicted"/>
<name>A0A932I114_UNCTE</name>
<comment type="caution">
    <text evidence="1">The sequence shown here is derived from an EMBL/GenBank/DDBJ whole genome shotgun (WGS) entry which is preliminary data.</text>
</comment>